<dbReference type="PANTHER" id="PTHR45656">
    <property type="entry name" value="PROTEIN CBR-CLEC-78"/>
    <property type="match status" value="1"/>
</dbReference>
<dbReference type="SUPFAM" id="SSF57184">
    <property type="entry name" value="Growth factor receptor domain"/>
    <property type="match status" value="1"/>
</dbReference>
<feature type="repeat" description="Filamin" evidence="4">
    <location>
        <begin position="1341"/>
        <end position="1430"/>
    </location>
</feature>
<reference evidence="10 11" key="1">
    <citation type="submission" date="2010-05" db="EMBL/GenBank/DDBJ databases">
        <title>The Genome Sequence of Thecamonas trahens ATCC 50062.</title>
        <authorList>
            <consortium name="The Broad Institute Genome Sequencing Platform"/>
            <person name="Russ C."/>
            <person name="Cuomo C."/>
            <person name="Shea T."/>
            <person name="Young S.K."/>
            <person name="Zeng Q."/>
            <person name="Koehrsen M."/>
            <person name="Haas B."/>
            <person name="Borodovsky M."/>
            <person name="Guigo R."/>
            <person name="Alvarado L."/>
            <person name="Berlin A."/>
            <person name="Bochicchio J."/>
            <person name="Borenstein D."/>
            <person name="Chapman S."/>
            <person name="Chen Z."/>
            <person name="Freedman E."/>
            <person name="Gellesch M."/>
            <person name="Goldberg J."/>
            <person name="Griggs A."/>
            <person name="Gujja S."/>
            <person name="Heilman E."/>
            <person name="Heiman D."/>
            <person name="Hepburn T."/>
            <person name="Howarth C."/>
            <person name="Jen D."/>
            <person name="Larson L."/>
            <person name="Mehta T."/>
            <person name="Park D."/>
            <person name="Pearson M."/>
            <person name="Roberts A."/>
            <person name="Saif S."/>
            <person name="Shenoy N."/>
            <person name="Sisk P."/>
            <person name="Stolte C."/>
            <person name="Sykes S."/>
            <person name="Thomson T."/>
            <person name="Walk T."/>
            <person name="White J."/>
            <person name="Yandava C."/>
            <person name="Burger G."/>
            <person name="Gray M.W."/>
            <person name="Holland P.W.H."/>
            <person name="King N."/>
            <person name="Lang F.B.F."/>
            <person name="Roger A.J."/>
            <person name="Ruiz-Trillo I."/>
            <person name="Lander E."/>
            <person name="Nusbaum C."/>
        </authorList>
    </citation>
    <scope>NUCLEOTIDE SEQUENCE [LARGE SCALE GENOMIC DNA]</scope>
    <source>
        <strain evidence="10 11">ATCC 50062</strain>
    </source>
</reference>
<feature type="transmembrane region" description="Helical" evidence="6">
    <location>
        <begin position="1978"/>
        <end position="2000"/>
    </location>
</feature>
<feature type="region of interest" description="Disordered" evidence="5">
    <location>
        <begin position="2172"/>
        <end position="2272"/>
    </location>
</feature>
<keyword evidence="6" id="KW-0472">Membrane</keyword>
<feature type="domain" description="Sushi" evidence="9">
    <location>
        <begin position="668"/>
        <end position="732"/>
    </location>
</feature>
<feature type="transmembrane region" description="Helical" evidence="6">
    <location>
        <begin position="1791"/>
        <end position="1815"/>
    </location>
</feature>
<feature type="chain" id="PRO_5005537412" evidence="7">
    <location>
        <begin position="26"/>
        <end position="2272"/>
    </location>
</feature>
<feature type="domain" description="Sushi" evidence="9">
    <location>
        <begin position="735"/>
        <end position="793"/>
    </location>
</feature>
<dbReference type="eggNOG" id="KOG4297">
    <property type="taxonomic scope" value="Eukaryota"/>
</dbReference>
<evidence type="ECO:0000259" key="9">
    <source>
        <dbReference type="PROSITE" id="PS50923"/>
    </source>
</evidence>
<keyword evidence="1 7" id="KW-0732">Signal</keyword>
<dbReference type="GeneID" id="25564874"/>
<feature type="domain" description="Sushi" evidence="9">
    <location>
        <begin position="987"/>
        <end position="1044"/>
    </location>
</feature>
<keyword evidence="6" id="KW-1133">Transmembrane helix</keyword>
<evidence type="ECO:0000313" key="10">
    <source>
        <dbReference type="EMBL" id="KNC49452.1"/>
    </source>
</evidence>
<dbReference type="InterPro" id="IPR017868">
    <property type="entry name" value="Filamin/ABP280_repeat-like"/>
</dbReference>
<dbReference type="GO" id="GO:0016020">
    <property type="term" value="C:membrane"/>
    <property type="evidence" value="ECO:0007669"/>
    <property type="project" value="InterPro"/>
</dbReference>
<feature type="domain" description="Sushi" evidence="9">
    <location>
        <begin position="545"/>
        <end position="604"/>
    </location>
</feature>
<feature type="domain" description="Sushi" evidence="9">
    <location>
        <begin position="1074"/>
        <end position="1136"/>
    </location>
</feature>
<feature type="domain" description="Sushi" evidence="9">
    <location>
        <begin position="1204"/>
        <end position="1262"/>
    </location>
</feature>
<dbReference type="GO" id="GO:0004930">
    <property type="term" value="F:G protein-coupled receptor activity"/>
    <property type="evidence" value="ECO:0007669"/>
    <property type="project" value="InterPro"/>
</dbReference>
<organism evidence="10 11">
    <name type="scientific">Thecamonas trahens ATCC 50062</name>
    <dbReference type="NCBI Taxonomy" id="461836"/>
    <lineage>
        <taxon>Eukaryota</taxon>
        <taxon>Apusozoa</taxon>
        <taxon>Apusomonadida</taxon>
        <taxon>Apusomonadidae</taxon>
        <taxon>Thecamonas</taxon>
    </lineage>
</organism>
<dbReference type="STRING" id="461836.A0A0L0DAT7"/>
<feature type="transmembrane region" description="Helical" evidence="6">
    <location>
        <begin position="1928"/>
        <end position="1952"/>
    </location>
</feature>
<protein>
    <submittedName>
        <fullName evidence="10">Uncharacterized protein</fullName>
    </submittedName>
</protein>
<feature type="domain" description="Sushi" evidence="9">
    <location>
        <begin position="291"/>
        <end position="352"/>
    </location>
</feature>
<feature type="compositionally biased region" description="Pro residues" evidence="5">
    <location>
        <begin position="2246"/>
        <end position="2264"/>
    </location>
</feature>
<feature type="signal peptide" evidence="7">
    <location>
        <begin position="1"/>
        <end position="25"/>
    </location>
</feature>
<dbReference type="PROSITE" id="PS50227">
    <property type="entry name" value="G_PROTEIN_RECEP_F2_3"/>
    <property type="match status" value="1"/>
</dbReference>
<evidence type="ECO:0000313" key="11">
    <source>
        <dbReference type="Proteomes" id="UP000054408"/>
    </source>
</evidence>
<dbReference type="PROSITE" id="PS50923">
    <property type="entry name" value="SUSHI"/>
    <property type="match status" value="15"/>
</dbReference>
<feature type="transmembrane region" description="Helical" evidence="6">
    <location>
        <begin position="2006"/>
        <end position="2027"/>
    </location>
</feature>
<dbReference type="InterPro" id="IPR051277">
    <property type="entry name" value="SEZ6_CSMD_C4BPB_Regulators"/>
</dbReference>
<feature type="domain" description="Sushi" evidence="9">
    <location>
        <begin position="607"/>
        <end position="665"/>
    </location>
</feature>
<keyword evidence="11" id="KW-1185">Reference proteome</keyword>
<evidence type="ECO:0000256" key="6">
    <source>
        <dbReference type="SAM" id="Phobius"/>
    </source>
</evidence>
<feature type="compositionally biased region" description="Low complexity" evidence="5">
    <location>
        <begin position="2177"/>
        <end position="2186"/>
    </location>
</feature>
<keyword evidence="3" id="KW-1015">Disulfide bond</keyword>
<feature type="domain" description="Sushi" evidence="9">
    <location>
        <begin position="240"/>
        <end position="288"/>
    </location>
</feature>
<name>A0A0L0DAT7_THETB</name>
<feature type="transmembrane region" description="Helical" evidence="6">
    <location>
        <begin position="1879"/>
        <end position="1898"/>
    </location>
</feature>
<dbReference type="Proteomes" id="UP000054408">
    <property type="component" value="Unassembled WGS sequence"/>
</dbReference>
<feature type="transmembrane region" description="Helical" evidence="6">
    <location>
        <begin position="2059"/>
        <end position="2077"/>
    </location>
</feature>
<dbReference type="OMA" id="SADICID"/>
<dbReference type="RefSeq" id="XP_013757872.1">
    <property type="nucleotide sequence ID" value="XM_013902418.1"/>
</dbReference>
<feature type="domain" description="Sushi" evidence="9">
    <location>
        <begin position="355"/>
        <end position="417"/>
    </location>
</feature>
<feature type="transmembrane region" description="Helical" evidence="6">
    <location>
        <begin position="1728"/>
        <end position="1747"/>
    </location>
</feature>
<dbReference type="InterPro" id="IPR009030">
    <property type="entry name" value="Growth_fac_rcpt_cys_sf"/>
</dbReference>
<keyword evidence="2" id="KW-0677">Repeat</keyword>
<keyword evidence="6" id="KW-0812">Transmembrane</keyword>
<feature type="compositionally biased region" description="Pro residues" evidence="5">
    <location>
        <begin position="2211"/>
        <end position="2237"/>
    </location>
</feature>
<accession>A0A0L0DAT7</accession>
<evidence type="ECO:0000256" key="4">
    <source>
        <dbReference type="PROSITE-ProRule" id="PRU00087"/>
    </source>
</evidence>
<dbReference type="Pfam" id="PF00084">
    <property type="entry name" value="Sushi"/>
    <property type="match status" value="11"/>
</dbReference>
<dbReference type="InterPro" id="IPR000436">
    <property type="entry name" value="Sushi_SCR_CCP_dom"/>
</dbReference>
<evidence type="ECO:0000256" key="3">
    <source>
        <dbReference type="ARBA" id="ARBA00023157"/>
    </source>
</evidence>
<feature type="domain" description="Sushi" evidence="9">
    <location>
        <begin position="484"/>
        <end position="542"/>
    </location>
</feature>
<dbReference type="Gene3D" id="2.10.70.10">
    <property type="entry name" value="Complement Module, domain 1"/>
    <property type="match status" value="15"/>
</dbReference>
<gene>
    <name evidence="10" type="ORF">AMSG_05459</name>
</gene>
<dbReference type="PANTHER" id="PTHR45656:SF4">
    <property type="entry name" value="PROTEIN CBR-CLEC-78"/>
    <property type="match status" value="1"/>
</dbReference>
<feature type="domain" description="Sushi" evidence="9">
    <location>
        <begin position="420"/>
        <end position="481"/>
    </location>
</feature>
<feature type="domain" description="G-protein coupled receptors family 2 profile 1" evidence="8">
    <location>
        <begin position="526"/>
        <end position="613"/>
    </location>
</feature>
<dbReference type="InterPro" id="IPR035976">
    <property type="entry name" value="Sushi/SCR/CCP_sf"/>
</dbReference>
<feature type="domain" description="Sushi" evidence="9">
    <location>
        <begin position="1139"/>
        <end position="1201"/>
    </location>
</feature>
<dbReference type="CDD" id="cd00033">
    <property type="entry name" value="CCP"/>
    <property type="match status" value="15"/>
</dbReference>
<proteinExistence type="predicted"/>
<dbReference type="SUPFAM" id="SSF57535">
    <property type="entry name" value="Complement control module/SCR domain"/>
    <property type="match status" value="15"/>
</dbReference>
<evidence type="ECO:0000259" key="8">
    <source>
        <dbReference type="PROSITE" id="PS50227"/>
    </source>
</evidence>
<sequence length="2272" mass="233565">MTCHTLHGLLRLVLVVASILAMVHAAPSTSSSSSVTYGIGTASWSGNSVGDVDCCGDSRTSNYRIFTGFGINVPLGHAVDGISVSALCTRSINGFSSAWFKDFSLRTTSGTIVQGAGVKTLNSLLGSTSTKTAGSSTDTWGMTGSPSQIRSALNSASFGVAVRVYGYAESSSSGPSGPGSSGPIHIEFAPDHSSEARLDSDAYGDVGAAPERKVATRSFGSWTVNIAETAVSISIWTRQLTCAATGPWQTTNAGSTHNVGCSAGYTGTYSRYCNTNGEWNTPTDTCTKITNYCTLLTAPSNGILTASCSSQRSINEVCGTFQCNSGYQLSGSASRTCNAGPSWSGSAASCVKITNYCSLLTAPSNGYITSGSCSAQRSIGESCGTFQCNGGYSRSGDASRTCNVGPSWSGSAASCGLITNYCPLLTAPANGIITTSCTSKRSVGESCGNFQCNSGYQLSGSMSRACQSNAAWGGSAASCSPIPDYCPSPPAAPSNGVQGSCSRTVGGTCSYSCNTGYNPGGGMTITCQSNGAWSGSPAACNPTADYCPALTAPTNGNAPASYSRTITSVASPYTCNAGYDLSGSASRTCQSDGTWSSTTPTCVLDTSYCGARPATPANGNAGSCGYSIGASCTYGCNNGYEPSGSMTVTCNSGGAWSGSPSSCTSKTNYCPALTNPTNGQDPSSYSRALGQVASPYTCNSGYIVTAGSTSRTCMANSAASGVWSGTTPTCSIDNAHCSTAPAPPANFFIDTCSAAQFGECIYKCNNGYTNSGGDRYTCQPDRSWAGSLGMCSLTNNYCPALTIPANGNRGACSGQLGSICGPVTCNAGYSISGSASRTCEDAGVSAGTWSGTATSCALITNYCTLPSTPSNGVLGACTRSIGGSCTYTCGNGYETSGTTTITCQSGPTWSGSFGTCVKTSGYCPVESAPANGVAGTGCTGQIGTSCGPASCNAGYNPSGTATRTCNANNAVSGTWSGTTLTCAIDPAYCTTPAAPANGAIGSCPLSIGSSCTASCSNGYSTGGLTSVTCEAGPAWSGVFSDCATYAGYCGALPQPSNGVIPGCTGMLGSSCGPASCNAGYNLAGDATRSCIDNGPGQGCGQARLYTCDNGYEVSGTGTITCSAGPTWSTSFGTCVKSANYCPAHPPLADGSNPSCTGEIDEVCGTFTCNPGYALSGSAERTCQVSGPAVGVWSGTAPSCVVDGDYCPVGPSAPGNGTQNACPRFLGAQCEYSCNAGYTNTGSSALSCAVGPMWTGTPASCVPFDNYCAVRSSPADGFAPVPACKNRINEWCGPFTCAPAFTLFGSEYLLCGSDGNWIGVDPFCSSTDPALSLVYSEKHVTVSADGPGWRIEIEPRTSLNDTVSNSQDVVAVLFTSTAVSISAPSVAPAAVWNEALSRFFIELTPKVKASYSLNIVLNGVVIGDSPYTLVVEAGVPAAPTTVATGRGLGIVVTDDDLFSQNEVVRFAVFPHDQHGNVVPMASNPATTPYVATLKGAGFTEGDVPIVYLAGESGPTTGYVYEYSVPIGGLLTLSVTLDGLAIADSPWLVQVRAICEPGKQALQITGPCVPCEKDSYSAPDGRECLLCPDFMTSPSSSGSIGNCTCVRGYFENLAVVGADPSKRQCDACPVGASCAGGNARPIADPGYHQVGDEFVSCPQPSACVGAGRCALGYKGPSCTDCTSGYYRLGTKCYKCNKAQAALVAAGIAFLLLLFVAALVYLNTRESHNRMYTAAAFMIGFNSLQISAMYGEIELRWHPVAEQFFNILSIANLNIELTSPECSFSVGDPWLVKWVMMLLLPIFMVLMLAVVFGLGLAYRLFTKTIGAKWSEKHPSYFPGGDGFYDAGGKLPRSLATKFRIGRLLSESLLTPAALRQAVMRTFFQLFIFCYLPLTASVLRFFECKRRAPGSSEYVLASAPSVACFDSRYWSLFWLALAGGAVYALGIPMFTFGLLYKRKQSLDELNFILRYGFLVARFREKLYYFEITIMVRKLLVVAAVVTFGTPVQEAIMAALVLVVSLCVVSHWMPYLKPFHNRLSMGALLTSCVVLFGGTVDSNRLRDTLVLGGLAANVLVIVYGVLVESRNLMVREAEDIMEVLEMQDDFEMSTLAIHEDEDQSVRYMACGDGGYGGSSQGGMSSSSMMTTSVVGSSVLHPSESIFVSQAGVQDDDDFAVPQIGSGRDAPAAPGVGAVGPGGRVMAPALPPREVTAPAAAGPPNPSAGPPKPTPSPMINPGPPLPPSAMASPAAAPMPGPPLPPPPAPAPKPAAKPAAPQA</sequence>
<dbReference type="OrthoDB" id="6427340at2759"/>
<dbReference type="SMART" id="SM00032">
    <property type="entry name" value="CCP"/>
    <property type="match status" value="16"/>
</dbReference>
<dbReference type="InterPro" id="IPR001879">
    <property type="entry name" value="GPCR_2_extracellular_dom"/>
</dbReference>
<feature type="domain" description="Sushi" evidence="9">
    <location>
        <begin position="861"/>
        <end position="918"/>
    </location>
</feature>
<evidence type="ECO:0000256" key="2">
    <source>
        <dbReference type="ARBA" id="ARBA00022737"/>
    </source>
</evidence>
<evidence type="ECO:0000256" key="7">
    <source>
        <dbReference type="SAM" id="SignalP"/>
    </source>
</evidence>
<feature type="transmembrane region" description="Helical" evidence="6">
    <location>
        <begin position="1698"/>
        <end position="1719"/>
    </location>
</feature>
<dbReference type="EMBL" id="GL349455">
    <property type="protein sequence ID" value="KNC49452.1"/>
    <property type="molecule type" value="Genomic_DNA"/>
</dbReference>
<dbReference type="PROSITE" id="PS50194">
    <property type="entry name" value="FILAMIN_REPEAT"/>
    <property type="match status" value="1"/>
</dbReference>
<evidence type="ECO:0000256" key="5">
    <source>
        <dbReference type="SAM" id="MobiDB-lite"/>
    </source>
</evidence>
<feature type="domain" description="Sushi" evidence="9">
    <location>
        <begin position="1265"/>
        <end position="1325"/>
    </location>
</feature>
<evidence type="ECO:0000256" key="1">
    <source>
        <dbReference type="ARBA" id="ARBA00022729"/>
    </source>
</evidence>
<feature type="transmembrane region" description="Helical" evidence="6">
    <location>
        <begin position="2034"/>
        <end position="2053"/>
    </location>
</feature>